<dbReference type="GO" id="GO:0050660">
    <property type="term" value="F:flavin adenine dinucleotide binding"/>
    <property type="evidence" value="ECO:0007669"/>
    <property type="project" value="TreeGrafter"/>
</dbReference>
<dbReference type="AlphaFoldDB" id="A0A6A5VJ33"/>
<evidence type="ECO:0000313" key="5">
    <source>
        <dbReference type="Proteomes" id="UP000800036"/>
    </source>
</evidence>
<dbReference type="InterPro" id="IPR050281">
    <property type="entry name" value="Flavin_monoamine_oxidase"/>
</dbReference>
<proteinExistence type="inferred from homology"/>
<dbReference type="GO" id="GO:0003682">
    <property type="term" value="F:chromatin binding"/>
    <property type="evidence" value="ECO:0007669"/>
    <property type="project" value="TreeGrafter"/>
</dbReference>
<dbReference type="InterPro" id="IPR002937">
    <property type="entry name" value="Amino_oxidase"/>
</dbReference>
<dbReference type="PANTHER" id="PTHR10742">
    <property type="entry name" value="FLAVIN MONOAMINE OXIDASE"/>
    <property type="match status" value="1"/>
</dbReference>
<sequence length="566" mass="61458">MQKLTRRMAYLTQHENRHYDTIVLGAGISGLAAASKLFEHPTYQQENKLLVLEARDRIGGRIGAVNVNGCRLDTGANWIHGIGTDEEPNPLMKILPHKKFKGLTRTVAFKAPEHNGSDHSQREEAGWVHIDSKGLPDATGHNNSGIIPAKTTGKLMELLWGLIGSLHDTASQTPASSAKHTSILQAITSSSTFKEAFRNLPEEYHHTFSAMPQFIENMEAAPLVAQSAETPLGEPGVSLLEFGIDDFDGAQVFLRDGYTAIVNEVAQTLLSANLIRTHTQVLQIRYDTDPIEIVTNNRTYTAKSVICTLPLGVLQHHQRLSQVAATPAPPLFHPALPEDKAEAISSLGFGTLDKIFLVYSSPWWTTEPYITLWSSGMTTRPFEPPSSHELDDQSSPGAPDTIIGFTSSLAGLSLHPSGSTTPAPRVLTLLNLHALTGYPVLSAFLSCANARQIEPLSDTQASATIHHALTIWLGSTVPPPPEPDAVHVTRWAQDEFVRGSYSHMVTGKSEVRHREAFWEPLGTGGEGEGGKLRFAGEHTSRNHFATVHGALLSGWREAGAILGEGV</sequence>
<name>A0A6A5VJ33_9PLEO</name>
<evidence type="ECO:0000256" key="2">
    <source>
        <dbReference type="ARBA" id="ARBA00023002"/>
    </source>
</evidence>
<feature type="domain" description="Amine oxidase" evidence="3">
    <location>
        <begin position="28"/>
        <end position="562"/>
    </location>
</feature>
<reference evidence="4" key="1">
    <citation type="journal article" date="2020" name="Stud. Mycol.">
        <title>101 Dothideomycetes genomes: a test case for predicting lifestyles and emergence of pathogens.</title>
        <authorList>
            <person name="Haridas S."/>
            <person name="Albert R."/>
            <person name="Binder M."/>
            <person name="Bloem J."/>
            <person name="Labutti K."/>
            <person name="Salamov A."/>
            <person name="Andreopoulos B."/>
            <person name="Baker S."/>
            <person name="Barry K."/>
            <person name="Bills G."/>
            <person name="Bluhm B."/>
            <person name="Cannon C."/>
            <person name="Castanera R."/>
            <person name="Culley D."/>
            <person name="Daum C."/>
            <person name="Ezra D."/>
            <person name="Gonzalez J."/>
            <person name="Henrissat B."/>
            <person name="Kuo A."/>
            <person name="Liang C."/>
            <person name="Lipzen A."/>
            <person name="Lutzoni F."/>
            <person name="Magnuson J."/>
            <person name="Mondo S."/>
            <person name="Nolan M."/>
            <person name="Ohm R."/>
            <person name="Pangilinan J."/>
            <person name="Park H.-J."/>
            <person name="Ramirez L."/>
            <person name="Alfaro M."/>
            <person name="Sun H."/>
            <person name="Tritt A."/>
            <person name="Yoshinaga Y."/>
            <person name="Zwiers L.-H."/>
            <person name="Turgeon B."/>
            <person name="Goodwin S."/>
            <person name="Spatafora J."/>
            <person name="Crous P."/>
            <person name="Grigoriev I."/>
        </authorList>
    </citation>
    <scope>NUCLEOTIDE SEQUENCE</scope>
    <source>
        <strain evidence="4">CBS 107.79</strain>
    </source>
</reference>
<evidence type="ECO:0000259" key="3">
    <source>
        <dbReference type="Pfam" id="PF01593"/>
    </source>
</evidence>
<protein>
    <submittedName>
        <fullName evidence="4">Amine oxidase</fullName>
    </submittedName>
</protein>
<dbReference type="SUPFAM" id="SSF51905">
    <property type="entry name" value="FAD/NAD(P)-binding domain"/>
    <property type="match status" value="1"/>
</dbReference>
<dbReference type="SUPFAM" id="SSF54373">
    <property type="entry name" value="FAD-linked reductases, C-terminal domain"/>
    <property type="match status" value="1"/>
</dbReference>
<dbReference type="EMBL" id="ML976666">
    <property type="protein sequence ID" value="KAF1976678.1"/>
    <property type="molecule type" value="Genomic_DNA"/>
</dbReference>
<keyword evidence="5" id="KW-1185">Reference proteome</keyword>
<accession>A0A6A5VJ33</accession>
<dbReference type="Gene3D" id="3.50.50.60">
    <property type="entry name" value="FAD/NAD(P)-binding domain"/>
    <property type="match status" value="1"/>
</dbReference>
<gene>
    <name evidence="4" type="ORF">BU23DRAFT_32174</name>
</gene>
<dbReference type="OrthoDB" id="7777654at2759"/>
<comment type="similarity">
    <text evidence="1">Belongs to the flavin monoamine oxidase family.</text>
</comment>
<dbReference type="InterPro" id="IPR036188">
    <property type="entry name" value="FAD/NAD-bd_sf"/>
</dbReference>
<keyword evidence="2" id="KW-0560">Oxidoreductase</keyword>
<organism evidence="4 5">
    <name type="scientific">Bimuria novae-zelandiae CBS 107.79</name>
    <dbReference type="NCBI Taxonomy" id="1447943"/>
    <lineage>
        <taxon>Eukaryota</taxon>
        <taxon>Fungi</taxon>
        <taxon>Dikarya</taxon>
        <taxon>Ascomycota</taxon>
        <taxon>Pezizomycotina</taxon>
        <taxon>Dothideomycetes</taxon>
        <taxon>Pleosporomycetidae</taxon>
        <taxon>Pleosporales</taxon>
        <taxon>Massarineae</taxon>
        <taxon>Didymosphaeriaceae</taxon>
        <taxon>Bimuria</taxon>
    </lineage>
</organism>
<dbReference type="GO" id="GO:0016491">
    <property type="term" value="F:oxidoreductase activity"/>
    <property type="evidence" value="ECO:0007669"/>
    <property type="project" value="UniProtKB-KW"/>
</dbReference>
<dbReference type="GO" id="GO:0006338">
    <property type="term" value="P:chromatin remodeling"/>
    <property type="evidence" value="ECO:0007669"/>
    <property type="project" value="TreeGrafter"/>
</dbReference>
<dbReference type="Proteomes" id="UP000800036">
    <property type="component" value="Unassembled WGS sequence"/>
</dbReference>
<dbReference type="Pfam" id="PF01593">
    <property type="entry name" value="Amino_oxidase"/>
    <property type="match status" value="1"/>
</dbReference>
<dbReference type="PANTHER" id="PTHR10742:SF386">
    <property type="entry name" value="LYSINE-SPECIFIC HISTONE DEMETHYLASE 1A"/>
    <property type="match status" value="1"/>
</dbReference>
<dbReference type="Gene3D" id="3.90.660.10">
    <property type="match status" value="1"/>
</dbReference>
<evidence type="ECO:0000256" key="1">
    <source>
        <dbReference type="ARBA" id="ARBA00005995"/>
    </source>
</evidence>
<evidence type="ECO:0000313" key="4">
    <source>
        <dbReference type="EMBL" id="KAF1976678.1"/>
    </source>
</evidence>